<keyword evidence="7 8" id="KW-0472">Membrane</keyword>
<evidence type="ECO:0000256" key="1">
    <source>
        <dbReference type="ARBA" id="ARBA00004651"/>
    </source>
</evidence>
<protein>
    <recommendedName>
        <fullName evidence="9">Glycosyltransferase RgtA/B/C/D-like domain-containing protein</fullName>
    </recommendedName>
</protein>
<feature type="transmembrane region" description="Helical" evidence="8">
    <location>
        <begin position="322"/>
        <end position="339"/>
    </location>
</feature>
<evidence type="ECO:0000313" key="11">
    <source>
        <dbReference type="Proteomes" id="UP000177871"/>
    </source>
</evidence>
<feature type="transmembrane region" description="Helical" evidence="8">
    <location>
        <begin position="164"/>
        <end position="186"/>
    </location>
</feature>
<keyword evidence="4" id="KW-0808">Transferase</keyword>
<feature type="transmembrane region" description="Helical" evidence="8">
    <location>
        <begin position="53"/>
        <end position="73"/>
    </location>
</feature>
<evidence type="ECO:0000256" key="6">
    <source>
        <dbReference type="ARBA" id="ARBA00022989"/>
    </source>
</evidence>
<reference evidence="10 11" key="1">
    <citation type="journal article" date="2016" name="Nat. Commun.">
        <title>Thousands of microbial genomes shed light on interconnected biogeochemical processes in an aquifer system.</title>
        <authorList>
            <person name="Anantharaman K."/>
            <person name="Brown C.T."/>
            <person name="Hug L.A."/>
            <person name="Sharon I."/>
            <person name="Castelle C.J."/>
            <person name="Probst A.J."/>
            <person name="Thomas B.C."/>
            <person name="Singh A."/>
            <person name="Wilkins M.J."/>
            <person name="Karaoz U."/>
            <person name="Brodie E.L."/>
            <person name="Williams K.H."/>
            <person name="Hubbard S.S."/>
            <person name="Banfield J.F."/>
        </authorList>
    </citation>
    <scope>NUCLEOTIDE SEQUENCE [LARGE SCALE GENOMIC DNA]</scope>
</reference>
<keyword evidence="2" id="KW-1003">Cell membrane</keyword>
<dbReference type="GO" id="GO:0009103">
    <property type="term" value="P:lipopolysaccharide biosynthetic process"/>
    <property type="evidence" value="ECO:0007669"/>
    <property type="project" value="UniProtKB-ARBA"/>
</dbReference>
<dbReference type="GO" id="GO:0016763">
    <property type="term" value="F:pentosyltransferase activity"/>
    <property type="evidence" value="ECO:0007669"/>
    <property type="project" value="TreeGrafter"/>
</dbReference>
<feature type="transmembrane region" description="Helical" evidence="8">
    <location>
        <begin position="80"/>
        <end position="101"/>
    </location>
</feature>
<proteinExistence type="predicted"/>
<evidence type="ECO:0000313" key="10">
    <source>
        <dbReference type="EMBL" id="OGG19725.1"/>
    </source>
</evidence>
<name>A0A1F6A4T2_9BACT</name>
<feature type="transmembrane region" description="Helical" evidence="8">
    <location>
        <begin position="294"/>
        <end position="316"/>
    </location>
</feature>
<dbReference type="Proteomes" id="UP000177871">
    <property type="component" value="Unassembled WGS sequence"/>
</dbReference>
<evidence type="ECO:0000256" key="7">
    <source>
        <dbReference type="ARBA" id="ARBA00023136"/>
    </source>
</evidence>
<keyword evidence="3" id="KW-0328">Glycosyltransferase</keyword>
<dbReference type="PANTHER" id="PTHR33908">
    <property type="entry name" value="MANNOSYLTRANSFERASE YKCB-RELATED"/>
    <property type="match status" value="1"/>
</dbReference>
<evidence type="ECO:0000256" key="4">
    <source>
        <dbReference type="ARBA" id="ARBA00022679"/>
    </source>
</evidence>
<feature type="transmembrane region" description="Helical" evidence="8">
    <location>
        <begin position="134"/>
        <end position="152"/>
    </location>
</feature>
<dbReference type="PANTHER" id="PTHR33908:SF11">
    <property type="entry name" value="MEMBRANE PROTEIN"/>
    <property type="match status" value="1"/>
</dbReference>
<evidence type="ECO:0000256" key="5">
    <source>
        <dbReference type="ARBA" id="ARBA00022692"/>
    </source>
</evidence>
<dbReference type="InterPro" id="IPR038731">
    <property type="entry name" value="RgtA/B/C-like"/>
</dbReference>
<keyword evidence="5 8" id="KW-0812">Transmembrane</keyword>
<keyword evidence="6 8" id="KW-1133">Transmembrane helix</keyword>
<dbReference type="STRING" id="1798381.A2721_01060"/>
<organism evidence="10 11">
    <name type="scientific">Candidatus Gottesmanbacteria bacterium RIFCSPHIGHO2_01_FULL_47_48</name>
    <dbReference type="NCBI Taxonomy" id="1798381"/>
    <lineage>
        <taxon>Bacteria</taxon>
        <taxon>Candidatus Gottesmaniibacteriota</taxon>
    </lineage>
</organism>
<dbReference type="Pfam" id="PF13231">
    <property type="entry name" value="PMT_2"/>
    <property type="match status" value="1"/>
</dbReference>
<feature type="transmembrane region" description="Helical" evidence="8">
    <location>
        <begin position="113"/>
        <end position="129"/>
    </location>
</feature>
<evidence type="ECO:0000256" key="2">
    <source>
        <dbReference type="ARBA" id="ARBA00022475"/>
    </source>
</evidence>
<evidence type="ECO:0000256" key="8">
    <source>
        <dbReference type="SAM" id="Phobius"/>
    </source>
</evidence>
<comment type="subcellular location">
    <subcellularLocation>
        <location evidence="1">Cell membrane</location>
        <topology evidence="1">Multi-pass membrane protein</topology>
    </subcellularLocation>
</comment>
<dbReference type="EMBL" id="MFJK01000004">
    <property type="protein sequence ID" value="OGG19725.1"/>
    <property type="molecule type" value="Genomic_DNA"/>
</dbReference>
<feature type="transmembrane region" description="Helical" evidence="8">
    <location>
        <begin position="266"/>
        <end position="287"/>
    </location>
</feature>
<evidence type="ECO:0000256" key="3">
    <source>
        <dbReference type="ARBA" id="ARBA00022676"/>
    </source>
</evidence>
<comment type="caution">
    <text evidence="10">The sequence shown here is derived from an EMBL/GenBank/DDBJ whole genome shotgun (WGS) entry which is preliminary data.</text>
</comment>
<accession>A0A1F6A4T2</accession>
<gene>
    <name evidence="10" type="ORF">A2721_01060</name>
</gene>
<feature type="transmembrane region" description="Helical" evidence="8">
    <location>
        <begin position="346"/>
        <end position="365"/>
    </location>
</feature>
<sequence>MVSISQKYRLFFLLVVILYLLTRLFNLSLLPIFMDETNYIYWAKGVAASNAHWFVSLSAGKPFPLIWFMVLFIKILPSDAYLLAGRLPSVVFGLMTLLGTYKLASFIFESKRVGYLAAFLYVLVPFTLFHDRMAIYDSMLSAMMIWAGFFVFKTARSFKLRDATLWGIFLGSALLAKASALSYVLLTPIAFTFLTLRKISGGDFQRVLKLVLVAFVVSQLVANVQVASRGYGEYLVKSVDYTPGERILATLTTVFFPNLQLTWQWLRAYFTAPLLLTGFASYAYVLLGRNFRVGLSLLLLTIAPWLAFSLLGQIYFPRYLLFTAPLFLVVTANFLVKILHLSRHAFLLFSICLLFPLMHFDFLLLTDPSKAPFPEIDHRQYVANSPSGYGLAAVFEALDAELQKNEVTLVVQSDYYGQLLNATNLEFFDNDQLTIIRQWPNLDDQEKIISLARKKTIFVLTEDYLIPTYRDFFGRLAASEIKFGEKPGGKDSVYLLKSGI</sequence>
<dbReference type="GO" id="GO:0005886">
    <property type="term" value="C:plasma membrane"/>
    <property type="evidence" value="ECO:0007669"/>
    <property type="project" value="UniProtKB-SubCell"/>
</dbReference>
<feature type="transmembrane region" description="Helical" evidence="8">
    <location>
        <begin position="12"/>
        <end position="33"/>
    </location>
</feature>
<dbReference type="AlphaFoldDB" id="A0A1F6A4T2"/>
<evidence type="ECO:0000259" key="9">
    <source>
        <dbReference type="Pfam" id="PF13231"/>
    </source>
</evidence>
<dbReference type="InterPro" id="IPR050297">
    <property type="entry name" value="LipidA_mod_glycosyltrf_83"/>
</dbReference>
<feature type="domain" description="Glycosyltransferase RgtA/B/C/D-like" evidence="9">
    <location>
        <begin position="61"/>
        <end position="211"/>
    </location>
</feature>